<organism evidence="3">
    <name type="scientific">marine sediment metagenome</name>
    <dbReference type="NCBI Taxonomy" id="412755"/>
    <lineage>
        <taxon>unclassified sequences</taxon>
        <taxon>metagenomes</taxon>
        <taxon>ecological metagenomes</taxon>
    </lineage>
</organism>
<evidence type="ECO:0008006" key="4">
    <source>
        <dbReference type="Google" id="ProtNLM"/>
    </source>
</evidence>
<dbReference type="EMBL" id="LAZR01056310">
    <property type="protein sequence ID" value="KKK74456.1"/>
    <property type="molecule type" value="Genomic_DNA"/>
</dbReference>
<dbReference type="Gene3D" id="2.150.10.10">
    <property type="entry name" value="Serralysin-like metalloprotease, C-terminal"/>
    <property type="match status" value="3"/>
</dbReference>
<feature type="non-terminal residue" evidence="3">
    <location>
        <position position="390"/>
    </location>
</feature>
<name>A0A0F9AQI7_9ZZZZ</name>
<evidence type="ECO:0000256" key="2">
    <source>
        <dbReference type="ARBA" id="ARBA00022525"/>
    </source>
</evidence>
<keyword evidence="2" id="KW-0964">Secreted</keyword>
<comment type="caution">
    <text evidence="3">The sequence shown here is derived from an EMBL/GenBank/DDBJ whole genome shotgun (WGS) entry which is preliminary data.</text>
</comment>
<dbReference type="PANTHER" id="PTHR38340">
    <property type="entry name" value="S-LAYER PROTEIN"/>
    <property type="match status" value="1"/>
</dbReference>
<dbReference type="InterPro" id="IPR001343">
    <property type="entry name" value="Hemolysn_Ca-bd"/>
</dbReference>
<dbReference type="GO" id="GO:0005576">
    <property type="term" value="C:extracellular region"/>
    <property type="evidence" value="ECO:0007669"/>
    <property type="project" value="UniProtKB-SubCell"/>
</dbReference>
<dbReference type="AlphaFoldDB" id="A0A0F9AQI7"/>
<reference evidence="3" key="1">
    <citation type="journal article" date="2015" name="Nature">
        <title>Complex archaea that bridge the gap between prokaryotes and eukaryotes.</title>
        <authorList>
            <person name="Spang A."/>
            <person name="Saw J.H."/>
            <person name="Jorgensen S.L."/>
            <person name="Zaremba-Niedzwiedzka K."/>
            <person name="Martijn J."/>
            <person name="Lind A.E."/>
            <person name="van Eijk R."/>
            <person name="Schleper C."/>
            <person name="Guy L."/>
            <person name="Ettema T.J."/>
        </authorList>
    </citation>
    <scope>NUCLEOTIDE SEQUENCE</scope>
</reference>
<accession>A0A0F9AQI7</accession>
<dbReference type="GO" id="GO:0005509">
    <property type="term" value="F:calcium ion binding"/>
    <property type="evidence" value="ECO:0007669"/>
    <property type="project" value="InterPro"/>
</dbReference>
<gene>
    <name evidence="3" type="ORF">LCGC14_2883590</name>
</gene>
<dbReference type="Pfam" id="PF00353">
    <property type="entry name" value="HemolysinCabind"/>
    <property type="match status" value="5"/>
</dbReference>
<comment type="subcellular location">
    <subcellularLocation>
        <location evidence="1">Secreted</location>
    </subcellularLocation>
</comment>
<protein>
    <recommendedName>
        <fullName evidence="4">Calcium-binding protein</fullName>
    </recommendedName>
</protein>
<dbReference type="PRINTS" id="PR00313">
    <property type="entry name" value="CABNDNGRPT"/>
</dbReference>
<evidence type="ECO:0000256" key="1">
    <source>
        <dbReference type="ARBA" id="ARBA00004613"/>
    </source>
</evidence>
<sequence>VYGYGYGGSGHDYNVHGGEGDDVVRGGDNNDVVHGDDGIDQVYGDAGEDRVYGDAGSAGDQTGQRLYGGAGSDELYAFARNPADENERLAEQLLTGDELHGGPGNDWIYGNLRQDILVGDGGNDYLHGDYLKPYVDGYGVVDPYHPSDMAALEGGDDLLYGGRGQDKLLGGGGYDVLWGGADSDWLEGQDGIDRLYGGSWIDTLVLDAKYSDNSGFQAYNSLGEIVDGHYGNEKPGDVLDDNATDILLVEGSQYEDTIRLGEEVLLTATAEVNSLGQLIVQGPQTTAEFSLGINGGTAVAVSIDVADTSGNTSLDDLVEVINAALDTAGIGDVVRARHTGETISLATVGLGGSALLELTAPNSIARDQLHFEDGQQGVSVVDVDYGVALG</sequence>
<dbReference type="PANTHER" id="PTHR38340:SF1">
    <property type="entry name" value="S-LAYER PROTEIN"/>
    <property type="match status" value="1"/>
</dbReference>
<proteinExistence type="predicted"/>
<dbReference type="SUPFAM" id="SSF51120">
    <property type="entry name" value="beta-Roll"/>
    <property type="match status" value="2"/>
</dbReference>
<dbReference type="PROSITE" id="PS00330">
    <property type="entry name" value="HEMOLYSIN_CALCIUM"/>
    <property type="match status" value="2"/>
</dbReference>
<dbReference type="InterPro" id="IPR050557">
    <property type="entry name" value="RTX_toxin/Mannuronan_C5-epim"/>
</dbReference>
<feature type="non-terminal residue" evidence="3">
    <location>
        <position position="1"/>
    </location>
</feature>
<dbReference type="InterPro" id="IPR018511">
    <property type="entry name" value="Hemolysin-typ_Ca-bd_CS"/>
</dbReference>
<evidence type="ECO:0000313" key="3">
    <source>
        <dbReference type="EMBL" id="KKK74456.1"/>
    </source>
</evidence>
<dbReference type="InterPro" id="IPR011049">
    <property type="entry name" value="Serralysin-like_metalloprot_C"/>
</dbReference>